<organism evidence="2 3">
    <name type="scientific">Lutispora saccharofermentans</name>
    <dbReference type="NCBI Taxonomy" id="3024236"/>
    <lineage>
        <taxon>Bacteria</taxon>
        <taxon>Bacillati</taxon>
        <taxon>Bacillota</taxon>
        <taxon>Clostridia</taxon>
        <taxon>Lutisporales</taxon>
        <taxon>Lutisporaceae</taxon>
        <taxon>Lutispora</taxon>
    </lineage>
</organism>
<feature type="transmembrane region" description="Helical" evidence="1">
    <location>
        <begin position="7"/>
        <end position="28"/>
    </location>
</feature>
<keyword evidence="1" id="KW-1133">Transmembrane helix</keyword>
<feature type="transmembrane region" description="Helical" evidence="1">
    <location>
        <begin position="82"/>
        <end position="104"/>
    </location>
</feature>
<keyword evidence="1" id="KW-0812">Transmembrane</keyword>
<evidence type="ECO:0000313" key="2">
    <source>
        <dbReference type="EMBL" id="MCQ1530705.1"/>
    </source>
</evidence>
<dbReference type="Proteomes" id="UP001651880">
    <property type="component" value="Unassembled WGS sequence"/>
</dbReference>
<keyword evidence="1" id="KW-0472">Membrane</keyword>
<evidence type="ECO:0000313" key="3">
    <source>
        <dbReference type="Proteomes" id="UP001651880"/>
    </source>
</evidence>
<dbReference type="EMBL" id="JAJEKE010000014">
    <property type="protein sequence ID" value="MCQ1530705.1"/>
    <property type="molecule type" value="Genomic_DNA"/>
</dbReference>
<reference evidence="2 3" key="1">
    <citation type="submission" date="2021-10" db="EMBL/GenBank/DDBJ databases">
        <title>Lutispora strain m25 sp. nov., a thermophilic, non-spore-forming bacterium isolated from a lab-scale methanogenic bioreactor digesting anaerobic sludge.</title>
        <authorList>
            <person name="El Houari A."/>
            <person name="Mcdonald J."/>
        </authorList>
    </citation>
    <scope>NUCLEOTIDE SEQUENCE [LARGE SCALE GENOMIC DNA]</scope>
    <source>
        <strain evidence="3">m25</strain>
    </source>
</reference>
<protein>
    <submittedName>
        <fullName evidence="2">Uncharacterized protein</fullName>
    </submittedName>
</protein>
<keyword evidence="3" id="KW-1185">Reference proteome</keyword>
<accession>A0ABT1NHF3</accession>
<comment type="caution">
    <text evidence="2">The sequence shown here is derived from an EMBL/GenBank/DDBJ whole genome shotgun (WGS) entry which is preliminary data.</text>
</comment>
<proteinExistence type="predicted"/>
<gene>
    <name evidence="2" type="ORF">LJD61_14275</name>
</gene>
<feature type="transmembrane region" description="Helical" evidence="1">
    <location>
        <begin position="48"/>
        <end position="70"/>
    </location>
</feature>
<name>A0ABT1NHF3_9FIRM</name>
<evidence type="ECO:0000256" key="1">
    <source>
        <dbReference type="SAM" id="Phobius"/>
    </source>
</evidence>
<sequence length="110" mass="12360">MKERKTSIIILFILFALPAPFSLISWIGTLISVANIGMTNWSEFSQCIQGLAALITMLLAGTYLVTYIISLGATLKNNKISLISFLPMLHIILFSIFFVVWMWLNAIYKA</sequence>
<dbReference type="RefSeq" id="WP_255228228.1">
    <property type="nucleotide sequence ID" value="NZ_JAJEKE010000014.1"/>
</dbReference>